<dbReference type="Proteomes" id="UP000663842">
    <property type="component" value="Unassembled WGS sequence"/>
</dbReference>
<accession>A0A819WG18</accession>
<reference evidence="2" key="1">
    <citation type="submission" date="2021-02" db="EMBL/GenBank/DDBJ databases">
        <authorList>
            <person name="Nowell W R."/>
        </authorList>
    </citation>
    <scope>NUCLEOTIDE SEQUENCE</scope>
</reference>
<feature type="transmembrane region" description="Helical" evidence="1">
    <location>
        <begin position="245"/>
        <end position="264"/>
    </location>
</feature>
<feature type="transmembrane region" description="Helical" evidence="1">
    <location>
        <begin position="368"/>
        <end position="386"/>
    </location>
</feature>
<feature type="transmembrane region" description="Helical" evidence="1">
    <location>
        <begin position="165"/>
        <end position="184"/>
    </location>
</feature>
<sequence length="388" mass="45450">MAFTPLLPFDSFTDREWVEHTNTTENIIEFCQNIGLIPISPTNPCAKQHNNWYMGACARSRDKYLWRCRTCKTTRSIRDGTFFSKSKLELHQVVDLLFYWSQCNDSHEHLRRHCKFTRESTIIEWKDFMRDICAPYFLLHPPTIDGVGHIVKIDEKKTTYSIRPIIYTIIYGLLVARFCDAFNLSCPLDIFTVYFLIWQIMFITLEWESGKIPLISLTFYRAWLCIMPASMIFVIHDFVFRYLPIQVNFLLLWLIAFADVIRCLHPKNYIYNTKILNELSTDGKPSLIGFYYSWNFDDNESDQPDSRACSGLGDFAIFSFMLLLILPPLSSTRTKVYITIGHIIAVQIGQELTNQLEWMHNEWVQPGVPLPVIVVSFYAILLNTFIEY</sequence>
<organism evidence="2 3">
    <name type="scientific">Rotaria magnacalcarata</name>
    <dbReference type="NCBI Taxonomy" id="392030"/>
    <lineage>
        <taxon>Eukaryota</taxon>
        <taxon>Metazoa</taxon>
        <taxon>Spiralia</taxon>
        <taxon>Gnathifera</taxon>
        <taxon>Rotifera</taxon>
        <taxon>Eurotatoria</taxon>
        <taxon>Bdelloidea</taxon>
        <taxon>Philodinida</taxon>
        <taxon>Philodinidae</taxon>
        <taxon>Rotaria</taxon>
    </lineage>
</organism>
<proteinExistence type="predicted"/>
<evidence type="ECO:0000313" key="2">
    <source>
        <dbReference type="EMBL" id="CAF4123991.1"/>
    </source>
</evidence>
<name>A0A819WG18_9BILA</name>
<comment type="caution">
    <text evidence="2">The sequence shown here is derived from an EMBL/GenBank/DDBJ whole genome shotgun (WGS) entry which is preliminary data.</text>
</comment>
<dbReference type="EMBL" id="CAJOBF010004102">
    <property type="protein sequence ID" value="CAF4123991.1"/>
    <property type="molecule type" value="Genomic_DNA"/>
</dbReference>
<dbReference type="AlphaFoldDB" id="A0A819WG18"/>
<evidence type="ECO:0000256" key="1">
    <source>
        <dbReference type="SAM" id="Phobius"/>
    </source>
</evidence>
<keyword evidence="1" id="KW-0812">Transmembrane</keyword>
<feature type="transmembrane region" description="Helical" evidence="1">
    <location>
        <begin position="190"/>
        <end position="207"/>
    </location>
</feature>
<gene>
    <name evidence="2" type="ORF">UXM345_LOCUS23576</name>
</gene>
<evidence type="ECO:0000313" key="3">
    <source>
        <dbReference type="Proteomes" id="UP000663842"/>
    </source>
</evidence>
<feature type="transmembrane region" description="Helical" evidence="1">
    <location>
        <begin position="219"/>
        <end position="239"/>
    </location>
</feature>
<protein>
    <submittedName>
        <fullName evidence="2">Uncharacterized protein</fullName>
    </submittedName>
</protein>
<keyword evidence="1" id="KW-1133">Transmembrane helix</keyword>
<keyword evidence="1" id="KW-0472">Membrane</keyword>